<accession>A0A6J8D8Q2</accession>
<dbReference type="EMBL" id="CACVKT020006771">
    <property type="protein sequence ID" value="CAC5403474.1"/>
    <property type="molecule type" value="Genomic_DNA"/>
</dbReference>
<evidence type="ECO:0000313" key="1">
    <source>
        <dbReference type="EMBL" id="CAC5403474.1"/>
    </source>
</evidence>
<protein>
    <recommendedName>
        <fullName evidence="3">Endonuclease/exonuclease/phosphatase domain-containing protein</fullName>
    </recommendedName>
</protein>
<reference evidence="1 2" key="1">
    <citation type="submission" date="2020-06" db="EMBL/GenBank/DDBJ databases">
        <authorList>
            <person name="Li R."/>
            <person name="Bekaert M."/>
        </authorList>
    </citation>
    <scope>NUCLEOTIDE SEQUENCE [LARGE SCALE GENOMIC DNA]</scope>
    <source>
        <strain evidence="2">wild</strain>
    </source>
</reference>
<dbReference type="Proteomes" id="UP000507470">
    <property type="component" value="Unassembled WGS sequence"/>
</dbReference>
<evidence type="ECO:0008006" key="3">
    <source>
        <dbReference type="Google" id="ProtNLM"/>
    </source>
</evidence>
<organism evidence="1 2">
    <name type="scientific">Mytilus coruscus</name>
    <name type="common">Sea mussel</name>
    <dbReference type="NCBI Taxonomy" id="42192"/>
    <lineage>
        <taxon>Eukaryota</taxon>
        <taxon>Metazoa</taxon>
        <taxon>Spiralia</taxon>
        <taxon>Lophotrochozoa</taxon>
        <taxon>Mollusca</taxon>
        <taxon>Bivalvia</taxon>
        <taxon>Autobranchia</taxon>
        <taxon>Pteriomorphia</taxon>
        <taxon>Mytilida</taxon>
        <taxon>Mytiloidea</taxon>
        <taxon>Mytilidae</taxon>
        <taxon>Mytilinae</taxon>
        <taxon>Mytilus</taxon>
    </lineage>
</organism>
<gene>
    <name evidence="1" type="ORF">MCOR_37361</name>
</gene>
<evidence type="ECO:0000313" key="2">
    <source>
        <dbReference type="Proteomes" id="UP000507470"/>
    </source>
</evidence>
<dbReference type="OrthoDB" id="6144801at2759"/>
<name>A0A6J8D8Q2_MYTCO</name>
<dbReference type="AlphaFoldDB" id="A0A6J8D8Q2"/>
<proteinExistence type="predicted"/>
<sequence>MFSEIENVIADTELQICLLGDFNAHTSDVNEHVVIDNNILDFCNVPNVDQAFLNNLHILEECGISISSNTDFNVLPFDPILSDVHNPICLQLCLNIAGVNKLNVSVELNITNDSDIVIACEGESIVKPRWASDRAPVFTEKLDDNSKDELLNGLEDIDPQNTNIVIINKAVDDCNNIIKNAAEHADMFVKINNSNA</sequence>
<keyword evidence="2" id="KW-1185">Reference proteome</keyword>